<dbReference type="PIRSF" id="PIRSF021292">
    <property type="entry name" value="Competence_ComGD"/>
    <property type="match status" value="1"/>
</dbReference>
<organism evidence="4 5">
    <name type="scientific">Cytobacillus horneckiae</name>
    <dbReference type="NCBI Taxonomy" id="549687"/>
    <lineage>
        <taxon>Bacteria</taxon>
        <taxon>Bacillati</taxon>
        <taxon>Bacillota</taxon>
        <taxon>Bacilli</taxon>
        <taxon>Bacillales</taxon>
        <taxon>Bacillaceae</taxon>
        <taxon>Cytobacillus</taxon>
    </lineage>
</organism>
<dbReference type="AlphaFoldDB" id="A0A2N0ZH94"/>
<feature type="transmembrane region" description="Helical" evidence="3">
    <location>
        <begin position="12"/>
        <end position="33"/>
    </location>
</feature>
<dbReference type="GO" id="GO:0009986">
    <property type="term" value="C:cell surface"/>
    <property type="evidence" value="ECO:0007669"/>
    <property type="project" value="UniProtKB-SubCell"/>
</dbReference>
<evidence type="ECO:0000313" key="5">
    <source>
        <dbReference type="Proteomes" id="UP000233343"/>
    </source>
</evidence>
<reference evidence="4 5" key="1">
    <citation type="journal article" date="2010" name="Int. J. Syst. Evol. Microbiol.">
        <title>Bacillus horneckiae sp. nov., isolated from a spacecraft-assembly clean room.</title>
        <authorList>
            <person name="Vaishampayan P."/>
            <person name="Probst A."/>
            <person name="Krishnamurthi S."/>
            <person name="Ghosh S."/>
            <person name="Osman S."/>
            <person name="McDowall A."/>
            <person name="Ruckmani A."/>
            <person name="Mayilraj S."/>
            <person name="Venkateswaran K."/>
        </authorList>
    </citation>
    <scope>NUCLEOTIDE SEQUENCE [LARGE SCALE GENOMIC DNA]</scope>
    <source>
        <strain evidence="5">1PO1SC</strain>
    </source>
</reference>
<sequence length="146" mass="17223">MKKNNNERGFTLIESLIVLSIFLLIMTISALMISPRIQRMDDEAFFAKFKADILYAQNYALANQTIVSVFILPDQNEYRFVDGQQTILTHTYNDRYQVIERTMPLYFQFSANGNVNKFGYFYVQTDDVKYQVMFQIGRGRFYVTEE</sequence>
<dbReference type="PROSITE" id="PS00409">
    <property type="entry name" value="PROKAR_NTER_METHYL"/>
    <property type="match status" value="1"/>
</dbReference>
<evidence type="ECO:0000256" key="2">
    <source>
        <dbReference type="ARBA" id="ARBA00023287"/>
    </source>
</evidence>
<comment type="caution">
    <text evidence="4">The sequence shown here is derived from an EMBL/GenBank/DDBJ whole genome shotgun (WGS) entry which is preliminary data.</text>
</comment>
<dbReference type="InterPro" id="IPR012902">
    <property type="entry name" value="N_methyl_site"/>
</dbReference>
<keyword evidence="3" id="KW-0472">Membrane</keyword>
<name>A0A2N0ZH94_9BACI</name>
<accession>A0A2N0ZH94</accession>
<keyword evidence="2" id="KW-0178">Competence</keyword>
<protein>
    <submittedName>
        <fullName evidence="4">Type II secretion system protein</fullName>
    </submittedName>
</protein>
<evidence type="ECO:0000256" key="3">
    <source>
        <dbReference type="SAM" id="Phobius"/>
    </source>
</evidence>
<dbReference type="Pfam" id="PF07963">
    <property type="entry name" value="N_methyl"/>
    <property type="match status" value="1"/>
</dbReference>
<gene>
    <name evidence="4" type="ORF">CWS20_11040</name>
</gene>
<keyword evidence="3" id="KW-1133">Transmembrane helix</keyword>
<evidence type="ECO:0000313" key="4">
    <source>
        <dbReference type="EMBL" id="PKG28885.1"/>
    </source>
</evidence>
<evidence type="ECO:0000256" key="1">
    <source>
        <dbReference type="ARBA" id="ARBA00004241"/>
    </source>
</evidence>
<dbReference type="Proteomes" id="UP000233343">
    <property type="component" value="Unassembled WGS sequence"/>
</dbReference>
<dbReference type="NCBIfam" id="TIGR02532">
    <property type="entry name" value="IV_pilin_GFxxxE"/>
    <property type="match status" value="1"/>
</dbReference>
<keyword evidence="3" id="KW-0812">Transmembrane</keyword>
<dbReference type="SUPFAM" id="SSF54523">
    <property type="entry name" value="Pili subunits"/>
    <property type="match status" value="1"/>
</dbReference>
<keyword evidence="5" id="KW-1185">Reference proteome</keyword>
<dbReference type="RefSeq" id="WP_066201154.1">
    <property type="nucleotide sequence ID" value="NZ_JAFDQP010000011.1"/>
</dbReference>
<proteinExistence type="predicted"/>
<comment type="subcellular location">
    <subcellularLocation>
        <location evidence="1">Cell surface</location>
    </subcellularLocation>
</comment>
<dbReference type="EMBL" id="PISD01000021">
    <property type="protein sequence ID" value="PKG28885.1"/>
    <property type="molecule type" value="Genomic_DNA"/>
</dbReference>
<dbReference type="InterPro" id="IPR045584">
    <property type="entry name" value="Pilin-like"/>
</dbReference>
<dbReference type="GO" id="GO:0030420">
    <property type="term" value="P:establishment of competence for transformation"/>
    <property type="evidence" value="ECO:0007669"/>
    <property type="project" value="UniProtKB-KW"/>
</dbReference>
<dbReference type="InterPro" id="IPR016785">
    <property type="entry name" value="ComGD"/>
</dbReference>
<dbReference type="NCBIfam" id="NF040982">
    <property type="entry name" value="ComGD"/>
    <property type="match status" value="1"/>
</dbReference>